<dbReference type="AlphaFoldDB" id="A0A6C0HSA4"/>
<evidence type="ECO:0000256" key="6">
    <source>
        <dbReference type="ARBA" id="ARBA00023157"/>
    </source>
</evidence>
<name>A0A6C0HSA4_9ZZZZ</name>
<keyword evidence="4" id="KW-0274">FAD</keyword>
<evidence type="ECO:0000313" key="8">
    <source>
        <dbReference type="EMBL" id="QHT83270.1"/>
    </source>
</evidence>
<dbReference type="GO" id="GO:0016972">
    <property type="term" value="F:thiol oxidase activity"/>
    <property type="evidence" value="ECO:0007669"/>
    <property type="project" value="UniProtKB-EC"/>
</dbReference>
<keyword evidence="5" id="KW-0560">Oxidoreductase</keyword>
<organism evidence="8">
    <name type="scientific">viral metagenome</name>
    <dbReference type="NCBI Taxonomy" id="1070528"/>
    <lineage>
        <taxon>unclassified sequences</taxon>
        <taxon>metagenomes</taxon>
        <taxon>organismal metagenomes</taxon>
    </lineage>
</organism>
<dbReference type="Gene3D" id="1.20.120.310">
    <property type="entry name" value="ERV/ALR sulfhydryl oxidase domain"/>
    <property type="match status" value="1"/>
</dbReference>
<keyword evidence="3" id="KW-0285">Flavoprotein</keyword>
<reference evidence="8" key="1">
    <citation type="journal article" date="2020" name="Nature">
        <title>Giant virus diversity and host interactions through global metagenomics.</title>
        <authorList>
            <person name="Schulz F."/>
            <person name="Roux S."/>
            <person name="Paez-Espino D."/>
            <person name="Jungbluth S."/>
            <person name="Walsh D.A."/>
            <person name="Denef V.J."/>
            <person name="McMahon K.D."/>
            <person name="Konstantinidis K.T."/>
            <person name="Eloe-Fadrosh E.A."/>
            <person name="Kyrpides N.C."/>
            <person name="Woyke T."/>
        </authorList>
    </citation>
    <scope>NUCLEOTIDE SEQUENCE</scope>
    <source>
        <strain evidence="8">GVMAG-M-3300023184-167</strain>
    </source>
</reference>
<comment type="cofactor">
    <cofactor evidence="1">
        <name>FAD</name>
        <dbReference type="ChEBI" id="CHEBI:57692"/>
    </cofactor>
</comment>
<keyword evidence="6" id="KW-1015">Disulfide bond</keyword>
<sequence>MVSIKVWGPSCWTLFHTIIAKIKPEEFMKIRDGLFHNLRIISQNLPCPNCSNHAKNFFQRHPKLIFNTKNDMASFFWFFHNNVNSGHKKPKFLEADLDLYNAKQLRNVYTNFLNTYTAKDNGLKMLSETMHRKNIAKGFHQWMKMNNKSFMN</sequence>
<evidence type="ECO:0000256" key="5">
    <source>
        <dbReference type="ARBA" id="ARBA00023002"/>
    </source>
</evidence>
<dbReference type="EC" id="1.8.3.2" evidence="2"/>
<protein>
    <recommendedName>
        <fullName evidence="2">thiol oxidase</fullName>
        <ecNumber evidence="2">1.8.3.2</ecNumber>
    </recommendedName>
</protein>
<evidence type="ECO:0000256" key="2">
    <source>
        <dbReference type="ARBA" id="ARBA00012512"/>
    </source>
</evidence>
<evidence type="ECO:0000259" key="7">
    <source>
        <dbReference type="PROSITE" id="PS51324"/>
    </source>
</evidence>
<dbReference type="InterPro" id="IPR036774">
    <property type="entry name" value="ERV/ALR_sulphydryl_oxid_sf"/>
</dbReference>
<evidence type="ECO:0000256" key="1">
    <source>
        <dbReference type="ARBA" id="ARBA00001974"/>
    </source>
</evidence>
<accession>A0A6C0HSA4</accession>
<dbReference type="Pfam" id="PF04777">
    <property type="entry name" value="Evr1_Alr"/>
    <property type="match status" value="1"/>
</dbReference>
<dbReference type="EMBL" id="MN740007">
    <property type="protein sequence ID" value="QHT83270.1"/>
    <property type="molecule type" value="Genomic_DNA"/>
</dbReference>
<dbReference type="SUPFAM" id="SSF69000">
    <property type="entry name" value="FAD-dependent thiol oxidase"/>
    <property type="match status" value="1"/>
</dbReference>
<dbReference type="InterPro" id="IPR017905">
    <property type="entry name" value="ERV/ALR_sulphydryl_oxidase"/>
</dbReference>
<evidence type="ECO:0000256" key="3">
    <source>
        <dbReference type="ARBA" id="ARBA00022630"/>
    </source>
</evidence>
<proteinExistence type="predicted"/>
<feature type="domain" description="ERV/ALR sulfhydryl oxidase" evidence="7">
    <location>
        <begin position="1"/>
        <end position="105"/>
    </location>
</feature>
<dbReference type="PROSITE" id="PS51324">
    <property type="entry name" value="ERV_ALR"/>
    <property type="match status" value="1"/>
</dbReference>
<evidence type="ECO:0000256" key="4">
    <source>
        <dbReference type="ARBA" id="ARBA00022827"/>
    </source>
</evidence>